<dbReference type="Gene3D" id="1.25.40.10">
    <property type="entry name" value="Tetratricopeptide repeat domain"/>
    <property type="match status" value="1"/>
</dbReference>
<dbReference type="Pfam" id="PF13174">
    <property type="entry name" value="TPR_6"/>
    <property type="match status" value="1"/>
</dbReference>
<dbReference type="InterPro" id="IPR011990">
    <property type="entry name" value="TPR-like_helical_dom_sf"/>
</dbReference>
<gene>
    <name evidence="1" type="primary">FANCG</name>
    <name evidence="1" type="synonym">fancg</name>
</gene>
<organism evidence="1 2">
    <name type="scientific">Salmo trutta</name>
    <name type="common">Brown trout</name>
    <dbReference type="NCBI Taxonomy" id="8032"/>
    <lineage>
        <taxon>Eukaryota</taxon>
        <taxon>Metazoa</taxon>
        <taxon>Chordata</taxon>
        <taxon>Craniata</taxon>
        <taxon>Vertebrata</taxon>
        <taxon>Euteleostomi</taxon>
        <taxon>Actinopterygii</taxon>
        <taxon>Neopterygii</taxon>
        <taxon>Teleostei</taxon>
        <taxon>Protacanthopterygii</taxon>
        <taxon>Salmoniformes</taxon>
        <taxon>Salmonidae</taxon>
        <taxon>Salmoninae</taxon>
        <taxon>Salmo</taxon>
    </lineage>
</organism>
<accession>A0A674F5N5</accession>
<dbReference type="PANTHER" id="PTHR15254">
    <property type="entry name" value="FANCONI ANEMIA GROUP G PROTEIN FAMILY MEMBER"/>
    <property type="match status" value="1"/>
</dbReference>
<dbReference type="InterPro" id="IPR039684">
    <property type="entry name" value="FANCG"/>
</dbReference>
<evidence type="ECO:0000313" key="2">
    <source>
        <dbReference type="Proteomes" id="UP000472277"/>
    </source>
</evidence>
<dbReference type="PANTHER" id="PTHR15254:SF2">
    <property type="entry name" value="FANCONI ANEMIA GROUP G PROTEIN"/>
    <property type="match status" value="1"/>
</dbReference>
<reference evidence="1" key="1">
    <citation type="submission" date="2025-08" db="UniProtKB">
        <authorList>
            <consortium name="Ensembl"/>
        </authorList>
    </citation>
    <scope>IDENTIFICATION</scope>
</reference>
<dbReference type="Ensembl" id="ENSSTUT00000123328.1">
    <property type="protein sequence ID" value="ENSSTUP00000115252.1"/>
    <property type="gene ID" value="ENSSTUG00000050797.1"/>
</dbReference>
<sequence>KIQGVLAVPAHVQLELTVVYNCSLFSISQTQLTEAEQLLTHTLGASLGSTPSLRSCTLQLLCLHWALWLSTCRLGHIQELQEELRSLSEGLGAGEVAVEKSAVSPAVLVHPRDLKDLLLICTVIAQGAELLCEGRCSEALTVLQREPSPLAPRELLAQIHTLTGLCLSRMGRLHSAMQCYRKALETDVRCVCALHQSILVYRQLGNTQAEIQALHLLHSVLMMPPATQPAVAPPIICPTSLLPGQSLSSLLSVPSPLSVLHSLAQKCVLHGSVSEGVEHYLDLLAALQSDHQLSQGFSEAPSLPRLPELYLEAGSSLLTAQRPTDCLALCDEVISTTLELLPERLLLEEPMEASVPGSPDKLGLGQDRLGVVLWSGAAYLLQAHCYSHLKDWKQAVTHYTRCINLLMKVCVKQKGEDSDWPLGHLGVRTLQRLKGLALAGRGISFTHRDQKRESLRDLQLSLQAAPGCASAGLWLTEVLWRLGRRQEAAAFWEKTQSSSTAPSLEGVPLYLLDPQTGPSLDLTDLRRRVEEFINTRHS</sequence>
<dbReference type="Pfam" id="PF13181">
    <property type="entry name" value="TPR_8"/>
    <property type="match status" value="1"/>
</dbReference>
<dbReference type="Proteomes" id="UP000472277">
    <property type="component" value="Chromosome 27"/>
</dbReference>
<name>A0A674F5N5_SALTR</name>
<keyword evidence="2" id="KW-1185">Reference proteome</keyword>
<dbReference type="GO" id="GO:0043240">
    <property type="term" value="C:Fanconi anaemia nuclear complex"/>
    <property type="evidence" value="ECO:0007669"/>
    <property type="project" value="InterPro"/>
</dbReference>
<dbReference type="OMA" id="QAHCYSH"/>
<dbReference type="InterPro" id="IPR019734">
    <property type="entry name" value="TPR_rpt"/>
</dbReference>
<dbReference type="AlphaFoldDB" id="A0A674F5N5"/>
<dbReference type="InParanoid" id="A0A674F5N5"/>
<dbReference type="GeneTree" id="ENSGT00390000007195"/>
<dbReference type="GO" id="GO:0036297">
    <property type="term" value="P:interstrand cross-link repair"/>
    <property type="evidence" value="ECO:0007669"/>
    <property type="project" value="InterPro"/>
</dbReference>
<protein>
    <submittedName>
        <fullName evidence="1">FA complementation group G</fullName>
    </submittedName>
</protein>
<dbReference type="SUPFAM" id="SSF48452">
    <property type="entry name" value="TPR-like"/>
    <property type="match status" value="2"/>
</dbReference>
<dbReference type="SMART" id="SM00028">
    <property type="entry name" value="TPR"/>
    <property type="match status" value="3"/>
</dbReference>
<evidence type="ECO:0000313" key="1">
    <source>
        <dbReference type="Ensembl" id="ENSSTUP00000115252.1"/>
    </source>
</evidence>
<proteinExistence type="predicted"/>
<reference evidence="1" key="2">
    <citation type="submission" date="2025-09" db="UniProtKB">
        <authorList>
            <consortium name="Ensembl"/>
        </authorList>
    </citation>
    <scope>IDENTIFICATION</scope>
</reference>